<sequence length="61" mass="6730">MSRVASSKNSPEPRESLFDRGHSSGRVVRGKRASVARNFSRAIGTKRDANRPAVTGNDFRE</sequence>
<dbReference type="Proteomes" id="UP000503447">
    <property type="component" value="Chromosome"/>
</dbReference>
<evidence type="ECO:0000256" key="1">
    <source>
        <dbReference type="SAM" id="MobiDB-lite"/>
    </source>
</evidence>
<keyword evidence="3" id="KW-1185">Reference proteome</keyword>
<feature type="compositionally biased region" description="Polar residues" evidence="1">
    <location>
        <begin position="1"/>
        <end position="10"/>
    </location>
</feature>
<evidence type="ECO:0000313" key="2">
    <source>
        <dbReference type="EMBL" id="QJW94418.1"/>
    </source>
</evidence>
<reference evidence="3" key="1">
    <citation type="submission" date="2020-05" db="EMBL/GenBank/DDBJ databases">
        <title>Frigoriglobus tundricola gen. nov., sp. nov., a psychrotolerant cellulolytic planctomycete of the family Gemmataceae with two divergent copies of 16S rRNA gene.</title>
        <authorList>
            <person name="Kulichevskaya I.S."/>
            <person name="Ivanova A.A."/>
            <person name="Naumoff D.G."/>
            <person name="Beletsky A.V."/>
            <person name="Rijpstra W.I.C."/>
            <person name="Sinninghe Damste J.S."/>
            <person name="Mardanov A.V."/>
            <person name="Ravin N.V."/>
            <person name="Dedysh S.N."/>
        </authorList>
    </citation>
    <scope>NUCLEOTIDE SEQUENCE [LARGE SCALE GENOMIC DNA]</scope>
    <source>
        <strain evidence="3">PL17</strain>
    </source>
</reference>
<feature type="region of interest" description="Disordered" evidence="1">
    <location>
        <begin position="1"/>
        <end position="61"/>
    </location>
</feature>
<dbReference type="EMBL" id="CP053452">
    <property type="protein sequence ID" value="QJW94418.1"/>
    <property type="molecule type" value="Genomic_DNA"/>
</dbReference>
<dbReference type="AlphaFoldDB" id="A0A6M5YKB9"/>
<feature type="compositionally biased region" description="Basic and acidic residues" evidence="1">
    <location>
        <begin position="11"/>
        <end position="22"/>
    </location>
</feature>
<protein>
    <submittedName>
        <fullName evidence="2">Uncharacterized protein</fullName>
    </submittedName>
</protein>
<organism evidence="2 3">
    <name type="scientific">Frigoriglobus tundricola</name>
    <dbReference type="NCBI Taxonomy" id="2774151"/>
    <lineage>
        <taxon>Bacteria</taxon>
        <taxon>Pseudomonadati</taxon>
        <taxon>Planctomycetota</taxon>
        <taxon>Planctomycetia</taxon>
        <taxon>Gemmatales</taxon>
        <taxon>Gemmataceae</taxon>
        <taxon>Frigoriglobus</taxon>
    </lineage>
</organism>
<accession>A0A6M5YKB9</accession>
<evidence type="ECO:0000313" key="3">
    <source>
        <dbReference type="Proteomes" id="UP000503447"/>
    </source>
</evidence>
<proteinExistence type="predicted"/>
<name>A0A6M5YKB9_9BACT</name>
<dbReference type="KEGG" id="ftj:FTUN_1938"/>
<gene>
    <name evidence="2" type="ORF">FTUN_1938</name>
</gene>